<sequence>RTEWPARPWTALGLRPTNSARPAARKGSDAGRLSAEPDQLNLDSEPVDGLPGNRNDWRNSYLMLIRYAYA</sequence>
<evidence type="ECO:0000313" key="3">
    <source>
        <dbReference type="Proteomes" id="UP000266841"/>
    </source>
</evidence>
<feature type="non-terminal residue" evidence="2">
    <location>
        <position position="1"/>
    </location>
</feature>
<dbReference type="EMBL" id="AGNL01007982">
    <property type="protein sequence ID" value="EJK70839.1"/>
    <property type="molecule type" value="Genomic_DNA"/>
</dbReference>
<proteinExistence type="predicted"/>
<feature type="region of interest" description="Disordered" evidence="1">
    <location>
        <begin position="1"/>
        <end position="55"/>
    </location>
</feature>
<comment type="caution">
    <text evidence="2">The sequence shown here is derived from an EMBL/GenBank/DDBJ whole genome shotgun (WGS) entry which is preliminary data.</text>
</comment>
<reference evidence="2 3" key="1">
    <citation type="journal article" date="2012" name="Genome Biol.">
        <title>Genome and low-iron response of an oceanic diatom adapted to chronic iron limitation.</title>
        <authorList>
            <person name="Lommer M."/>
            <person name="Specht M."/>
            <person name="Roy A.S."/>
            <person name="Kraemer L."/>
            <person name="Andreson R."/>
            <person name="Gutowska M.A."/>
            <person name="Wolf J."/>
            <person name="Bergner S.V."/>
            <person name="Schilhabel M.B."/>
            <person name="Klostermeier U.C."/>
            <person name="Beiko R.G."/>
            <person name="Rosenstiel P."/>
            <person name="Hippler M."/>
            <person name="Laroche J."/>
        </authorList>
    </citation>
    <scope>NUCLEOTIDE SEQUENCE [LARGE SCALE GENOMIC DNA]</scope>
    <source>
        <strain evidence="2 3">CCMP1005</strain>
    </source>
</reference>
<keyword evidence="3" id="KW-1185">Reference proteome</keyword>
<dbReference type="Proteomes" id="UP000266841">
    <property type="component" value="Unassembled WGS sequence"/>
</dbReference>
<gene>
    <name evidence="2" type="ORF">THAOC_07772</name>
</gene>
<evidence type="ECO:0000256" key="1">
    <source>
        <dbReference type="SAM" id="MobiDB-lite"/>
    </source>
</evidence>
<dbReference type="AlphaFoldDB" id="K0T0W7"/>
<evidence type="ECO:0000313" key="2">
    <source>
        <dbReference type="EMBL" id="EJK70839.1"/>
    </source>
</evidence>
<accession>K0T0W7</accession>
<organism evidence="2 3">
    <name type="scientific">Thalassiosira oceanica</name>
    <name type="common">Marine diatom</name>
    <dbReference type="NCBI Taxonomy" id="159749"/>
    <lineage>
        <taxon>Eukaryota</taxon>
        <taxon>Sar</taxon>
        <taxon>Stramenopiles</taxon>
        <taxon>Ochrophyta</taxon>
        <taxon>Bacillariophyta</taxon>
        <taxon>Coscinodiscophyceae</taxon>
        <taxon>Thalassiosirophycidae</taxon>
        <taxon>Thalassiosirales</taxon>
        <taxon>Thalassiosiraceae</taxon>
        <taxon>Thalassiosira</taxon>
    </lineage>
</organism>
<name>K0T0W7_THAOC</name>
<protein>
    <submittedName>
        <fullName evidence="2">Uncharacterized protein</fullName>
    </submittedName>
</protein>